<dbReference type="GO" id="GO:0004766">
    <property type="term" value="F:spermidine synthase activity"/>
    <property type="evidence" value="ECO:0007669"/>
    <property type="project" value="UniProtKB-UniRule"/>
</dbReference>
<comment type="pathway">
    <text evidence="12">Amine and polyamine biosynthesis; spermidine biosynthesis; spermidine from putrescine: step 1/1.</text>
</comment>
<dbReference type="Gene3D" id="3.30.360.110">
    <property type="entry name" value="S-adenosylmethionine decarboxylase domain"/>
    <property type="match status" value="1"/>
</dbReference>
<evidence type="ECO:0000256" key="7">
    <source>
        <dbReference type="ARBA" id="ARBA00023115"/>
    </source>
</evidence>
<dbReference type="PROSITE" id="PS51006">
    <property type="entry name" value="PABS_2"/>
    <property type="match status" value="1"/>
</dbReference>
<dbReference type="KEGG" id="bmeg:BG04_5422"/>
<keyword evidence="8 13" id="KW-0865">Zymogen</keyword>
<feature type="chain" id="PRO_5035346762" description="S-adenosylmethionine decarboxylase beta chain" evidence="13">
    <location>
        <begin position="1"/>
        <end position="62"/>
    </location>
</feature>
<feature type="active site" description="Schiff-base intermediate with substrate; via pyruvic acid" evidence="13">
    <location>
        <position position="63"/>
    </location>
</feature>
<comment type="cofactor">
    <cofactor evidence="13">
        <name>pyruvate</name>
        <dbReference type="ChEBI" id="CHEBI:15361"/>
    </cofactor>
    <text evidence="13">Binds 1 pyruvoyl group covalently per subunit.</text>
</comment>
<evidence type="ECO:0000256" key="2">
    <source>
        <dbReference type="ARBA" id="ARBA00022679"/>
    </source>
</evidence>
<keyword evidence="9 13" id="KW-0456">Lyase</keyword>
<keyword evidence="5 13" id="KW-0068">Autocatalytic cleavage</keyword>
<comment type="catalytic activity">
    <reaction evidence="13">
        <text>S-adenosyl-L-methionine + H(+) = S-adenosyl 3-(methylsulfanyl)propylamine + CO2</text>
        <dbReference type="Rhea" id="RHEA:15981"/>
        <dbReference type="ChEBI" id="CHEBI:15378"/>
        <dbReference type="ChEBI" id="CHEBI:16526"/>
        <dbReference type="ChEBI" id="CHEBI:57443"/>
        <dbReference type="ChEBI" id="CHEBI:59789"/>
        <dbReference type="EC" id="4.1.1.50"/>
    </reaction>
</comment>
<dbReference type="UniPathway" id="UPA00248">
    <property type="reaction ID" value="UER00314"/>
</dbReference>
<feature type="binding site" evidence="12">
    <location>
        <position position="235"/>
    </location>
    <ligand>
        <name>S-methyl-5'-thioadenosine</name>
        <dbReference type="ChEBI" id="CHEBI:17509"/>
    </ligand>
</feature>
<feature type="modified residue" description="Pyruvic acid (Ser); by autocatalysis" evidence="13">
    <location>
        <position position="63"/>
    </location>
</feature>
<dbReference type="Pfam" id="PF02675">
    <property type="entry name" value="AdoMet_dc"/>
    <property type="match status" value="1"/>
</dbReference>
<keyword evidence="4 13" id="KW-0210">Decarboxylase</keyword>
<keyword evidence="11 13" id="KW-0670">Pyruvate</keyword>
<comment type="similarity">
    <text evidence="13">Belongs to the prokaryotic AdoMetDC family. Type 1 subfamily.</text>
</comment>
<dbReference type="InterPro" id="IPR042286">
    <property type="entry name" value="AdoMetDC_C"/>
</dbReference>
<dbReference type="InterPro" id="IPR030374">
    <property type="entry name" value="PABS"/>
</dbReference>
<dbReference type="GO" id="GO:0008295">
    <property type="term" value="P:spermidine biosynthetic process"/>
    <property type="evidence" value="ECO:0007669"/>
    <property type="project" value="UniProtKB-UniRule"/>
</dbReference>
<feature type="active site" description="Proton donor; for catalytic activity" evidence="13">
    <location>
        <position position="83"/>
    </location>
</feature>
<dbReference type="InterPro" id="IPR001045">
    <property type="entry name" value="Spermi_synthase"/>
</dbReference>
<feature type="binding site" evidence="12">
    <location>
        <begin position="269"/>
        <end position="270"/>
    </location>
    <ligand>
        <name>S-methyl-5'-thioadenosine</name>
        <dbReference type="ChEBI" id="CHEBI:17509"/>
    </ligand>
</feature>
<dbReference type="PANTHER" id="PTHR43317:SF1">
    <property type="entry name" value="THERMOSPERMINE SYNTHASE ACAULIS5"/>
    <property type="match status" value="1"/>
</dbReference>
<evidence type="ECO:0000313" key="15">
    <source>
        <dbReference type="Proteomes" id="UP000031829"/>
    </source>
</evidence>
<dbReference type="HOGENOM" id="CLU_048199_2_0_9"/>
<dbReference type="InterPro" id="IPR016067">
    <property type="entry name" value="S-AdoMet_deCO2ase_core"/>
</dbReference>
<dbReference type="GO" id="GO:0004014">
    <property type="term" value="F:adenosylmethionine decarboxylase activity"/>
    <property type="evidence" value="ECO:0007669"/>
    <property type="project" value="UniProtKB-UniRule"/>
</dbReference>
<dbReference type="EMBL" id="CP009920">
    <property type="protein sequence ID" value="AJI24986.1"/>
    <property type="molecule type" value="Genomic_DNA"/>
</dbReference>
<comment type="function">
    <text evidence="12">Catalyzes the irreversible transfer of a propylamine group from the amino donor S-adenosylmethioninamine (decarboxy-AdoMet) to putrescine (1,4-diaminobutane) to yield spermidine.</text>
</comment>
<evidence type="ECO:0000256" key="13">
    <source>
        <dbReference type="HAMAP-Rule" id="MF_00464"/>
    </source>
</evidence>
<evidence type="ECO:0000256" key="6">
    <source>
        <dbReference type="ARBA" id="ARBA00023066"/>
    </source>
</evidence>
<keyword evidence="10 13" id="KW-0704">Schiff base</keyword>
<comment type="pathway">
    <text evidence="13">Amine and polyamine biosynthesis; S-adenosylmethioninamine biosynthesis; S-adenosylmethioninamine from S-adenosyl-L-methionine: step 1/1.</text>
</comment>
<dbReference type="InterPro" id="IPR030373">
    <property type="entry name" value="PABS_CS"/>
</dbReference>
<keyword evidence="6 13" id="KW-0745">Spermidine biosynthesis</keyword>
<dbReference type="NCBIfam" id="NF002435">
    <property type="entry name" value="PRK01581.1"/>
    <property type="match status" value="1"/>
</dbReference>
<feature type="active site" description="Proton acceptor; for processing activity" evidence="13">
    <location>
        <position position="68"/>
    </location>
</feature>
<dbReference type="CDD" id="cd02440">
    <property type="entry name" value="AdoMet_MTases"/>
    <property type="match status" value="1"/>
</dbReference>
<evidence type="ECO:0000256" key="3">
    <source>
        <dbReference type="ARBA" id="ARBA00022691"/>
    </source>
</evidence>
<dbReference type="Gene3D" id="3.40.50.150">
    <property type="entry name" value="Vaccinia Virus protein VP39"/>
    <property type="match status" value="1"/>
</dbReference>
<dbReference type="EC" id="4.1.1.50" evidence="13"/>
<protein>
    <recommendedName>
        <fullName evidence="13">S-adenosylmethionine decarboxylase proenzyme</fullName>
        <shortName evidence="13">AdoMetDC</shortName>
        <shortName evidence="13">SAMDC</shortName>
        <ecNumber evidence="13">4.1.1.50</ecNumber>
    </recommendedName>
    <component>
        <recommendedName>
            <fullName evidence="13">S-adenosylmethionine decarboxylase beta chain</fullName>
        </recommendedName>
    </component>
    <component>
        <recommendedName>
            <fullName evidence="13">S-adenosylmethionine decarboxylase alpha chain</fullName>
        </recommendedName>
    </component>
</protein>
<keyword evidence="7 13" id="KW-0620">Polyamine biosynthesis</keyword>
<dbReference type="InterPro" id="IPR017716">
    <property type="entry name" value="S-AdoMet_deCOase_pro-enz"/>
</dbReference>
<dbReference type="Gene3D" id="3.30.160.750">
    <property type="match status" value="1"/>
</dbReference>
<feature type="binding site" evidence="12">
    <location>
        <position position="162"/>
    </location>
    <ligand>
        <name>S-methyl-5'-thioadenosine</name>
        <dbReference type="ChEBI" id="CHEBI:17509"/>
    </ligand>
</feature>
<feature type="binding site" evidence="12">
    <location>
        <position position="215"/>
    </location>
    <ligand>
        <name>spermidine</name>
        <dbReference type="ChEBI" id="CHEBI:57834"/>
    </ligand>
</feature>
<dbReference type="FunFam" id="3.40.50.150:FF:000088">
    <property type="entry name" value="Polyamine aminopropyltransferase"/>
    <property type="match status" value="1"/>
</dbReference>
<evidence type="ECO:0000256" key="11">
    <source>
        <dbReference type="ARBA" id="ARBA00023317"/>
    </source>
</evidence>
<dbReference type="SUPFAM" id="SSF53335">
    <property type="entry name" value="S-adenosyl-L-methionine-dependent methyltransferases"/>
    <property type="match status" value="1"/>
</dbReference>
<comment type="similarity">
    <text evidence="1 12">Belongs to the spermidine/spermine synthase family.</text>
</comment>
<dbReference type="AlphaFoldDB" id="A0A0B6ANC6"/>
<dbReference type="Proteomes" id="UP000031829">
    <property type="component" value="Chromosome"/>
</dbReference>
<dbReference type="GeneID" id="93643368"/>
<keyword evidence="2 12" id="KW-0808">Transferase</keyword>
<comment type="catalytic activity">
    <reaction evidence="12">
        <text>S-adenosyl 3-(methylsulfanyl)propylamine + putrescine = S-methyl-5'-thioadenosine + spermidine + H(+)</text>
        <dbReference type="Rhea" id="RHEA:12721"/>
        <dbReference type="ChEBI" id="CHEBI:15378"/>
        <dbReference type="ChEBI" id="CHEBI:17509"/>
        <dbReference type="ChEBI" id="CHEBI:57443"/>
        <dbReference type="ChEBI" id="CHEBI:57834"/>
        <dbReference type="ChEBI" id="CHEBI:326268"/>
        <dbReference type="EC" id="2.5.1.16"/>
    </reaction>
</comment>
<dbReference type="InterPro" id="IPR042284">
    <property type="entry name" value="AdoMetDC_N"/>
</dbReference>
<dbReference type="Pfam" id="PF01564">
    <property type="entry name" value="Spermine_synth"/>
    <property type="match status" value="1"/>
</dbReference>
<dbReference type="HAMAP" id="MF_00464">
    <property type="entry name" value="AdoMetDC_1"/>
    <property type="match status" value="1"/>
</dbReference>
<sequence>MDIKGKHLLMDAFECDEGILNDPSLLRRILVEAALDAEMEVLHCYFHQFTPQGITGILVLATSHLSIHTWPEENYASLDFYTCGDKKIIEIGYALLKQLASKKAVVYSISRGIQYAETPTKNRQHAENTRLLNRGDDSDHVSLKQLLSGQHDILFHQKNRIQDIQLIKASDIRMYLDEQLQFSSLDEHAYHEALVHPIFAASLRPHRILILGGGDGLALREVLKYKEVKEIDLVEIDADVVNAAMNVEELKKLNQRSFEDSRVTVHIQDAVDYLSLNSACYDIIIIDFPDPTNKKISALYTKEFYALLHRSLSRSGLVVCQSNSPRDTPIVFWSINKTMKASQFYTLSYHTIIPSFGDWGFHIGSKTPLSAPILSTDVSSTTLPSDFTKLMRFSPHSLSKKQFAVVNSAEHLVLHKIFKKEGLYL</sequence>
<dbReference type="HAMAP" id="MF_00198">
    <property type="entry name" value="Spermidine_synth"/>
    <property type="match status" value="1"/>
</dbReference>
<evidence type="ECO:0000256" key="9">
    <source>
        <dbReference type="ARBA" id="ARBA00023239"/>
    </source>
</evidence>
<evidence type="ECO:0000256" key="5">
    <source>
        <dbReference type="ARBA" id="ARBA00022813"/>
    </source>
</evidence>
<evidence type="ECO:0000256" key="4">
    <source>
        <dbReference type="ARBA" id="ARBA00022793"/>
    </source>
</evidence>
<dbReference type="InterPro" id="IPR003826">
    <property type="entry name" value="AdoMetDC_fam_prok"/>
</dbReference>
<feature type="active site" description="Proton acceptor" evidence="12">
    <location>
        <position position="287"/>
    </location>
</feature>
<dbReference type="PROSITE" id="PS01330">
    <property type="entry name" value="PABS_1"/>
    <property type="match status" value="1"/>
</dbReference>
<feature type="binding site" evidence="12">
    <location>
        <position position="191"/>
    </location>
    <ligand>
        <name>spermidine</name>
        <dbReference type="ChEBI" id="CHEBI:57834"/>
    </ligand>
</feature>
<comment type="subunit">
    <text evidence="13">Heterotetramer of two alpha and two beta chains arranged as a dimer of alpha/beta heterodimers.</text>
</comment>
<comment type="caution">
    <text evidence="13">Lacks conserved residue(s) required for the propagation of feature annotation.</text>
</comment>
<keyword evidence="3 13" id="KW-0949">S-adenosyl-L-methionine</keyword>
<gene>
    <name evidence="14" type="primary">speD</name>
    <name evidence="12" type="synonym">speE</name>
    <name evidence="13" type="synonym">speH</name>
    <name evidence="14" type="ORF">BG04_5422</name>
</gene>
<feature type="chain" id="PRO_5035346761" description="S-adenosylmethionine decarboxylase alpha chain" evidence="13">
    <location>
        <begin position="63"/>
        <end position="425"/>
    </location>
</feature>
<evidence type="ECO:0000256" key="8">
    <source>
        <dbReference type="ARBA" id="ARBA00023145"/>
    </source>
</evidence>
<dbReference type="InterPro" id="IPR029063">
    <property type="entry name" value="SAM-dependent_MTases_sf"/>
</dbReference>
<evidence type="ECO:0000313" key="14">
    <source>
        <dbReference type="EMBL" id="AJI24986.1"/>
    </source>
</evidence>
<evidence type="ECO:0000256" key="12">
    <source>
        <dbReference type="HAMAP-Rule" id="MF_00198"/>
    </source>
</evidence>
<evidence type="ECO:0000256" key="1">
    <source>
        <dbReference type="ARBA" id="ARBA00007867"/>
    </source>
</evidence>
<name>A0A0B6ANC6_PRIM2</name>
<dbReference type="SUPFAM" id="SSF56276">
    <property type="entry name" value="S-adenosylmethionine decarboxylase"/>
    <property type="match status" value="1"/>
</dbReference>
<organism evidence="14 15">
    <name type="scientific">Priestia megaterium (strain ATCC 14581 / DSM 32 / CCUG 1817 / JCM 2506 / NBRC 15308 / NCIMB 9376 / NCTC 10342 / NRRL B-14308 / VKM B-512 / Ford 19)</name>
    <name type="common">Bacillus megaterium</name>
    <dbReference type="NCBI Taxonomy" id="1348623"/>
    <lineage>
        <taxon>Bacteria</taxon>
        <taxon>Bacillati</taxon>
        <taxon>Bacillota</taxon>
        <taxon>Bacilli</taxon>
        <taxon>Bacillales</taxon>
        <taxon>Bacillaceae</taxon>
        <taxon>Priestia</taxon>
    </lineage>
</organism>
<evidence type="ECO:0000256" key="10">
    <source>
        <dbReference type="ARBA" id="ARBA00023270"/>
    </source>
</evidence>
<comment type="subunit">
    <text evidence="12">Homodimer or homotetramer.</text>
</comment>
<comment type="PTM">
    <text evidence="13">Is synthesized initially as an inactive proenzyme. Formation of the active enzyme involves a self-maturation process in which the active site pyruvoyl group is generated from an internal serine residue via an autocatalytic post-translational modification. Two non-identical subunits are generated from the proenzyme in this reaction, and the pyruvate is formed at the N-terminus of the alpha chain, which is derived from the carboxyl end of the proenzyme. The post-translation cleavage follows an unusual pathway, termed non-hydrolytic serinolysis, in which the side chain hydroxyl group of the serine supplies its oxygen atom to form the C-terminus of the beta chain, while the remainder of the serine residue undergoes an oxidative deamination to produce ammonia and the pyruvoyl group blocking the N-terminus of the alpha chain.</text>
</comment>
<accession>A0A0B6ANC6</accession>
<comment type="function">
    <text evidence="13">Catalyzes the decarboxylation of S-adenosylmethionine to S-adenosylmethioninamine (dcAdoMet), the propylamine donor required for the synthesis of the polyamines spermine and spermidine from the diamine putrescine.</text>
</comment>
<dbReference type="NCBIfam" id="TIGR03330">
    <property type="entry name" value="SAM_DCase_Bsu"/>
    <property type="match status" value="1"/>
</dbReference>
<dbReference type="GO" id="GO:0010487">
    <property type="term" value="F:thermospermine synthase activity"/>
    <property type="evidence" value="ECO:0007669"/>
    <property type="project" value="UniProtKB-ARBA"/>
</dbReference>
<dbReference type="RefSeq" id="WP_034650992.1">
    <property type="nucleotide sequence ID" value="NZ_BCVB01000011.1"/>
</dbReference>
<dbReference type="UniPathway" id="UPA00331">
    <property type="reaction ID" value="UER00451"/>
</dbReference>
<proteinExistence type="inferred from homology"/>
<reference evidence="14 15" key="1">
    <citation type="journal article" date="2015" name="Genome Announc.">
        <title>Complete genome sequences for 35 biothreat assay-relevant bacillus species.</title>
        <authorList>
            <person name="Johnson S.L."/>
            <person name="Daligault H.E."/>
            <person name="Davenport K.W."/>
            <person name="Jaissle J."/>
            <person name="Frey K.G."/>
            <person name="Ladner J.T."/>
            <person name="Broomall S.M."/>
            <person name="Bishop-Lilly K.A."/>
            <person name="Bruce D.C."/>
            <person name="Gibbons H.S."/>
            <person name="Coyne S.R."/>
            <person name="Lo C.C."/>
            <person name="Meincke L."/>
            <person name="Munk A.C."/>
            <person name="Koroleva G.I."/>
            <person name="Rosenzweig C.N."/>
            <person name="Palacios G.F."/>
            <person name="Redden C.L."/>
            <person name="Minogue T.D."/>
            <person name="Chain P.S."/>
        </authorList>
    </citation>
    <scope>NUCLEOTIDE SEQUENCE [LARGE SCALE GENOMIC DNA]</scope>
    <source>
        <strain evidence="15">ATCC 14581 / DSM 32 / JCM 2506 / NBRC 15308 / NCIMB 9376 / NCTC 10342 / NRRL B-14308 / VKM B-512</strain>
    </source>
</reference>
<dbReference type="PANTHER" id="PTHR43317">
    <property type="entry name" value="THERMOSPERMINE SYNTHASE ACAULIS5"/>
    <property type="match status" value="1"/>
</dbReference>